<dbReference type="Proteomes" id="UP001363010">
    <property type="component" value="Unassembled WGS sequence"/>
</dbReference>
<dbReference type="RefSeq" id="WP_340366036.1">
    <property type="nucleotide sequence ID" value="NZ_JBBKZV010000018.1"/>
</dbReference>
<evidence type="ECO:0008006" key="4">
    <source>
        <dbReference type="Google" id="ProtNLM"/>
    </source>
</evidence>
<protein>
    <recommendedName>
        <fullName evidence="4">Chromosome partition protein Smc</fullName>
    </recommendedName>
</protein>
<comment type="caution">
    <text evidence="2">The sequence shown here is derived from an EMBL/GenBank/DDBJ whole genome shotgun (WGS) entry which is preliminary data.</text>
</comment>
<dbReference type="SUPFAM" id="SSF47162">
    <property type="entry name" value="Apolipoprotein"/>
    <property type="match status" value="1"/>
</dbReference>
<evidence type="ECO:0000256" key="1">
    <source>
        <dbReference type="SAM" id="Coils"/>
    </source>
</evidence>
<organism evidence="2 3">
    <name type="scientific">Variovorax humicola</name>
    <dbReference type="NCBI Taxonomy" id="1769758"/>
    <lineage>
        <taxon>Bacteria</taxon>
        <taxon>Pseudomonadati</taxon>
        <taxon>Pseudomonadota</taxon>
        <taxon>Betaproteobacteria</taxon>
        <taxon>Burkholderiales</taxon>
        <taxon>Comamonadaceae</taxon>
        <taxon>Variovorax</taxon>
    </lineage>
</organism>
<evidence type="ECO:0000313" key="3">
    <source>
        <dbReference type="Proteomes" id="UP001363010"/>
    </source>
</evidence>
<accession>A0ABU8W4P5</accession>
<dbReference type="EMBL" id="JBBKZV010000018">
    <property type="protein sequence ID" value="MEJ8825010.1"/>
    <property type="molecule type" value="Genomic_DNA"/>
</dbReference>
<feature type="coiled-coil region" evidence="1">
    <location>
        <begin position="110"/>
        <end position="137"/>
    </location>
</feature>
<proteinExistence type="predicted"/>
<name>A0ABU8W4P5_9BURK</name>
<keyword evidence="3" id="KW-1185">Reference proteome</keyword>
<keyword evidence="1" id="KW-0175">Coiled coil</keyword>
<dbReference type="Gene3D" id="1.20.120.20">
    <property type="entry name" value="Apolipoprotein"/>
    <property type="match status" value="1"/>
</dbReference>
<evidence type="ECO:0000313" key="2">
    <source>
        <dbReference type="EMBL" id="MEJ8825010.1"/>
    </source>
</evidence>
<gene>
    <name evidence="2" type="ORF">WKW80_23770</name>
</gene>
<reference evidence="2 3" key="1">
    <citation type="submission" date="2024-03" db="EMBL/GenBank/DDBJ databases">
        <title>Novel species of the genus Variovorax.</title>
        <authorList>
            <person name="Liu Q."/>
            <person name="Xin Y.-H."/>
        </authorList>
    </citation>
    <scope>NUCLEOTIDE SEQUENCE [LARGE SCALE GENOMIC DNA]</scope>
    <source>
        <strain evidence="2 3">KACC 18501</strain>
    </source>
</reference>
<sequence>MAQAAKSPTIDVQTAMAAQAAMGGQTNGSGGEASGVDKMRELLFGNQMQDYDKRFSILEERFQLRMRDMEAESSRSLSSLESTIKKQLESVAGQFREEKDLRADADKELERSLRDHTQALEKRLAQLSDQLARHERDFTDRLGHEVQGLRDEMRKRQDDSRATMERMFSELSNVKTDRNLLAGLFVEIAKCLNQDVSPKSGNGGG</sequence>